<evidence type="ECO:0000256" key="3">
    <source>
        <dbReference type="ARBA" id="ARBA00006683"/>
    </source>
</evidence>
<sequence length="263" mass="29145">MEETSSLEGMLQILKRKLAWIVLTMIAGLGLAAGVTFFLIAPKYDSAAQLIVQSDQEEGGSGNLQNDINGNVLLINTYKDMIRSDIVIDAVQKKLQDDYQSLYSNSELKSILEVEQAQNSQMFQIIATSPEPRKAALITNTTAKTFQEKAEEVLAVNKVTITSEAAVSSKSVFPNHTLNLLIGTVLGMMIGMGLAILIEWLDKTVKDERYIVEALGLPVLGQVSEVHPKERVRRHRIIVTAQEDRAVTWGTGTQPPQRKRRRV</sequence>
<dbReference type="GO" id="GO:0004713">
    <property type="term" value="F:protein tyrosine kinase activity"/>
    <property type="evidence" value="ECO:0007669"/>
    <property type="project" value="TreeGrafter"/>
</dbReference>
<evidence type="ECO:0000256" key="10">
    <source>
        <dbReference type="ARBA" id="ARBA00023169"/>
    </source>
</evidence>
<comment type="subcellular location">
    <subcellularLocation>
        <location evidence="1">Cell membrane</location>
        <topology evidence="1">Multi-pass membrane protein</topology>
    </subcellularLocation>
</comment>
<evidence type="ECO:0000256" key="1">
    <source>
        <dbReference type="ARBA" id="ARBA00004651"/>
    </source>
</evidence>
<evidence type="ECO:0000256" key="4">
    <source>
        <dbReference type="ARBA" id="ARBA00020739"/>
    </source>
</evidence>
<dbReference type="GO" id="GO:0005886">
    <property type="term" value="C:plasma membrane"/>
    <property type="evidence" value="ECO:0007669"/>
    <property type="project" value="UniProtKB-SubCell"/>
</dbReference>
<evidence type="ECO:0000256" key="2">
    <source>
        <dbReference type="ARBA" id="ARBA00005132"/>
    </source>
</evidence>
<name>A0AAW8SV46_9ENTE</name>
<keyword evidence="8 12" id="KW-1133">Transmembrane helix</keyword>
<keyword evidence="9 12" id="KW-0472">Membrane</keyword>
<evidence type="ECO:0000256" key="6">
    <source>
        <dbReference type="ARBA" id="ARBA00022692"/>
    </source>
</evidence>
<evidence type="ECO:0000256" key="12">
    <source>
        <dbReference type="SAM" id="Phobius"/>
    </source>
</evidence>
<evidence type="ECO:0000256" key="8">
    <source>
        <dbReference type="ARBA" id="ARBA00022989"/>
    </source>
</evidence>
<dbReference type="GeneID" id="67040900"/>
<dbReference type="Proteomes" id="UP001249240">
    <property type="component" value="Unassembled WGS sequence"/>
</dbReference>
<protein>
    <recommendedName>
        <fullName evidence="4">Capsular polysaccharide biosynthesis protein CpsC</fullName>
    </recommendedName>
</protein>
<reference evidence="14" key="1">
    <citation type="submission" date="2023-03" db="EMBL/GenBank/DDBJ databases">
        <authorList>
            <person name="Shen W."/>
            <person name="Cai J."/>
        </authorList>
    </citation>
    <scope>NUCLEOTIDE SEQUENCE</scope>
    <source>
        <strain evidence="14">B646-2</strain>
    </source>
</reference>
<dbReference type="RefSeq" id="WP_028020516.1">
    <property type="nucleotide sequence ID" value="NZ_BAAAXM010000052.1"/>
</dbReference>
<dbReference type="GO" id="GO:0000271">
    <property type="term" value="P:polysaccharide biosynthetic process"/>
    <property type="evidence" value="ECO:0007669"/>
    <property type="project" value="UniProtKB-KW"/>
</dbReference>
<evidence type="ECO:0000256" key="9">
    <source>
        <dbReference type="ARBA" id="ARBA00023136"/>
    </source>
</evidence>
<comment type="function">
    <text evidence="11">Required for CpsD phosphorylation. Involved in the regulation of capsular polysaccharide biosynthesis. May be part of a complex that directs the coordinated polymerization and export to the cell surface of the capsular polysaccharide.</text>
</comment>
<comment type="caution">
    <text evidence="14">The sequence shown here is derived from an EMBL/GenBank/DDBJ whole genome shotgun (WGS) entry which is preliminary data.</text>
</comment>
<evidence type="ECO:0000313" key="14">
    <source>
        <dbReference type="EMBL" id="MDT2537918.1"/>
    </source>
</evidence>
<comment type="pathway">
    <text evidence="2">Capsule biogenesis; capsule polysaccharide biosynthesis.</text>
</comment>
<gene>
    <name evidence="14" type="ORF">P7D78_07265</name>
</gene>
<keyword evidence="7" id="KW-0972">Capsule biogenesis/degradation</keyword>
<feature type="transmembrane region" description="Helical" evidence="12">
    <location>
        <begin position="180"/>
        <end position="201"/>
    </location>
</feature>
<accession>A0AAW8SV46</accession>
<evidence type="ECO:0000259" key="13">
    <source>
        <dbReference type="Pfam" id="PF02706"/>
    </source>
</evidence>
<evidence type="ECO:0000256" key="7">
    <source>
        <dbReference type="ARBA" id="ARBA00022903"/>
    </source>
</evidence>
<dbReference type="InterPro" id="IPR003856">
    <property type="entry name" value="LPS_length_determ_N"/>
</dbReference>
<keyword evidence="5" id="KW-1003">Cell membrane</keyword>
<feature type="domain" description="Polysaccharide chain length determinant N-terminal" evidence="13">
    <location>
        <begin position="6"/>
        <end position="94"/>
    </location>
</feature>
<evidence type="ECO:0000256" key="5">
    <source>
        <dbReference type="ARBA" id="ARBA00022475"/>
    </source>
</evidence>
<dbReference type="InterPro" id="IPR050445">
    <property type="entry name" value="Bact_polysacc_biosynth/exp"/>
</dbReference>
<comment type="similarity">
    <text evidence="3">Belongs to the CpsC/CapA family.</text>
</comment>
<dbReference type="Pfam" id="PF02706">
    <property type="entry name" value="Wzz"/>
    <property type="match status" value="1"/>
</dbReference>
<evidence type="ECO:0000256" key="11">
    <source>
        <dbReference type="ARBA" id="ARBA00045736"/>
    </source>
</evidence>
<keyword evidence="10" id="KW-0270">Exopolysaccharide synthesis</keyword>
<organism evidence="14 15">
    <name type="scientific">Enterococcus raffinosus</name>
    <dbReference type="NCBI Taxonomy" id="71452"/>
    <lineage>
        <taxon>Bacteria</taxon>
        <taxon>Bacillati</taxon>
        <taxon>Bacillota</taxon>
        <taxon>Bacilli</taxon>
        <taxon>Lactobacillales</taxon>
        <taxon>Enterococcaceae</taxon>
        <taxon>Enterococcus</taxon>
    </lineage>
</organism>
<dbReference type="PANTHER" id="PTHR32309">
    <property type="entry name" value="TYROSINE-PROTEIN KINASE"/>
    <property type="match status" value="1"/>
</dbReference>
<evidence type="ECO:0000313" key="15">
    <source>
        <dbReference type="Proteomes" id="UP001249240"/>
    </source>
</evidence>
<dbReference type="AlphaFoldDB" id="A0AAW8SV46"/>
<proteinExistence type="inferred from homology"/>
<dbReference type="PANTHER" id="PTHR32309:SF13">
    <property type="entry name" value="FERRIC ENTEROBACTIN TRANSPORT PROTEIN FEPE"/>
    <property type="match status" value="1"/>
</dbReference>
<dbReference type="EMBL" id="JARPXM010000005">
    <property type="protein sequence ID" value="MDT2537918.1"/>
    <property type="molecule type" value="Genomic_DNA"/>
</dbReference>
<keyword evidence="6 12" id="KW-0812">Transmembrane</keyword>
<feature type="transmembrane region" description="Helical" evidence="12">
    <location>
        <begin position="20"/>
        <end position="41"/>
    </location>
</feature>